<sequence>MDVDEDTKYLLLGLYGMCMVFAVVGCAYLLDPVKTYVASTSSCGQIITQISSVLKCILDKRFLLICGLLMYSTMQLAFVTAEVTKAFVTCPVGIFMVGYCMIVYGVCGGTTSFIGGRLTKYIGRIPLIVAAAISNLGLLAFMVFWRPDSDQIVAFLLLMGAWGLGDGIWLSQVNCIISAIFPEKLEEAFAASRTLQGLGGAIVMGYATQLCMISKMGILAGACIFGTSMYIVAEMISRRKQDNIDEEKSLTKA</sequence>
<dbReference type="PANTHER" id="PTHR19444">
    <property type="entry name" value="UNC-93 RELATED"/>
    <property type="match status" value="1"/>
</dbReference>
<dbReference type="Proteomes" id="UP001186944">
    <property type="component" value="Unassembled WGS sequence"/>
</dbReference>
<dbReference type="InterPro" id="IPR036259">
    <property type="entry name" value="MFS_trans_sf"/>
</dbReference>
<feature type="transmembrane region" description="Helical" evidence="2">
    <location>
        <begin position="127"/>
        <end position="146"/>
    </location>
</feature>
<dbReference type="AlphaFoldDB" id="A0AA89BX43"/>
<dbReference type="GO" id="GO:0022857">
    <property type="term" value="F:transmembrane transporter activity"/>
    <property type="evidence" value="ECO:0007669"/>
    <property type="project" value="InterPro"/>
</dbReference>
<comment type="similarity">
    <text evidence="1">Belongs to the unc-93 family.</text>
</comment>
<proteinExistence type="inferred from homology"/>
<feature type="transmembrane region" description="Helical" evidence="2">
    <location>
        <begin position="12"/>
        <end position="30"/>
    </location>
</feature>
<accession>A0AA89BX43</accession>
<feature type="transmembrane region" description="Helical" evidence="2">
    <location>
        <begin position="62"/>
        <end position="81"/>
    </location>
</feature>
<feature type="transmembrane region" description="Helical" evidence="2">
    <location>
        <begin position="213"/>
        <end position="233"/>
    </location>
</feature>
<name>A0AA89BX43_PINIB</name>
<evidence type="ECO:0000256" key="1">
    <source>
        <dbReference type="ARBA" id="ARBA00009172"/>
    </source>
</evidence>
<keyword evidence="2" id="KW-1133">Transmembrane helix</keyword>
<evidence type="ECO:0000256" key="2">
    <source>
        <dbReference type="SAM" id="Phobius"/>
    </source>
</evidence>
<dbReference type="Pfam" id="PF07690">
    <property type="entry name" value="MFS_1"/>
    <property type="match status" value="1"/>
</dbReference>
<dbReference type="InterPro" id="IPR011701">
    <property type="entry name" value="MFS"/>
</dbReference>
<feature type="transmembrane region" description="Helical" evidence="2">
    <location>
        <begin position="93"/>
        <end position="115"/>
    </location>
</feature>
<keyword evidence="2" id="KW-0472">Membrane</keyword>
<dbReference type="PANTHER" id="PTHR19444:SF13">
    <property type="entry name" value="PROTEIN UNC-93 HOMOLOG A"/>
    <property type="match status" value="1"/>
</dbReference>
<organism evidence="3 4">
    <name type="scientific">Pinctada imbricata</name>
    <name type="common">Atlantic pearl-oyster</name>
    <name type="synonym">Pinctada martensii</name>
    <dbReference type="NCBI Taxonomy" id="66713"/>
    <lineage>
        <taxon>Eukaryota</taxon>
        <taxon>Metazoa</taxon>
        <taxon>Spiralia</taxon>
        <taxon>Lophotrochozoa</taxon>
        <taxon>Mollusca</taxon>
        <taxon>Bivalvia</taxon>
        <taxon>Autobranchia</taxon>
        <taxon>Pteriomorphia</taxon>
        <taxon>Pterioida</taxon>
        <taxon>Pterioidea</taxon>
        <taxon>Pteriidae</taxon>
        <taxon>Pinctada</taxon>
    </lineage>
</organism>
<dbReference type="SUPFAM" id="SSF103473">
    <property type="entry name" value="MFS general substrate transporter"/>
    <property type="match status" value="1"/>
</dbReference>
<dbReference type="EMBL" id="VSWD01000012">
    <property type="protein sequence ID" value="KAK3085815.1"/>
    <property type="molecule type" value="Genomic_DNA"/>
</dbReference>
<keyword evidence="4" id="KW-1185">Reference proteome</keyword>
<gene>
    <name evidence="3" type="ORF">FSP39_009079</name>
</gene>
<keyword evidence="2" id="KW-0812">Transmembrane</keyword>
<reference evidence="3" key="1">
    <citation type="submission" date="2019-08" db="EMBL/GenBank/DDBJ databases">
        <title>The improved chromosome-level genome for the pearl oyster Pinctada fucata martensii using PacBio sequencing and Hi-C.</title>
        <authorList>
            <person name="Zheng Z."/>
        </authorList>
    </citation>
    <scope>NUCLEOTIDE SEQUENCE</scope>
    <source>
        <strain evidence="3">ZZ-2019</strain>
        <tissue evidence="3">Adductor muscle</tissue>
    </source>
</reference>
<evidence type="ECO:0000313" key="4">
    <source>
        <dbReference type="Proteomes" id="UP001186944"/>
    </source>
</evidence>
<evidence type="ECO:0000313" key="3">
    <source>
        <dbReference type="EMBL" id="KAK3085815.1"/>
    </source>
</evidence>
<dbReference type="InterPro" id="IPR051951">
    <property type="entry name" value="UNC-93_regulatory"/>
</dbReference>
<protein>
    <recommendedName>
        <fullName evidence="5">UNC93-like protein</fullName>
    </recommendedName>
</protein>
<evidence type="ECO:0008006" key="5">
    <source>
        <dbReference type="Google" id="ProtNLM"/>
    </source>
</evidence>
<comment type="caution">
    <text evidence="3">The sequence shown here is derived from an EMBL/GenBank/DDBJ whole genome shotgun (WGS) entry which is preliminary data.</text>
</comment>